<sequence>MPFASNLPSWLATRLDSAQTGRPMLAGQRGRLAAARRAVPVRLLRTSGLNEHGNSMREEWAPLLGVRSRILGFYLVGSVDFDLGEAAGIFHRTRKSSSLAGVFQDTA</sequence>
<dbReference type="AlphaFoldDB" id="A0AA36IH42"/>
<organism evidence="1 2">
    <name type="scientific">Effrenium voratum</name>
    <dbReference type="NCBI Taxonomy" id="2562239"/>
    <lineage>
        <taxon>Eukaryota</taxon>
        <taxon>Sar</taxon>
        <taxon>Alveolata</taxon>
        <taxon>Dinophyceae</taxon>
        <taxon>Suessiales</taxon>
        <taxon>Symbiodiniaceae</taxon>
        <taxon>Effrenium</taxon>
    </lineage>
</organism>
<name>A0AA36IH42_9DINO</name>
<gene>
    <name evidence="1" type="ORF">EVOR1521_LOCUS13706</name>
</gene>
<evidence type="ECO:0000313" key="2">
    <source>
        <dbReference type="Proteomes" id="UP001178507"/>
    </source>
</evidence>
<comment type="caution">
    <text evidence="1">The sequence shown here is derived from an EMBL/GenBank/DDBJ whole genome shotgun (WGS) entry which is preliminary data.</text>
</comment>
<reference evidence="1" key="1">
    <citation type="submission" date="2023-08" db="EMBL/GenBank/DDBJ databases">
        <authorList>
            <person name="Chen Y."/>
            <person name="Shah S."/>
            <person name="Dougan E. K."/>
            <person name="Thang M."/>
            <person name="Chan C."/>
        </authorList>
    </citation>
    <scope>NUCLEOTIDE SEQUENCE</scope>
</reference>
<accession>A0AA36IH42</accession>
<dbReference type="Proteomes" id="UP001178507">
    <property type="component" value="Unassembled WGS sequence"/>
</dbReference>
<evidence type="ECO:0000313" key="1">
    <source>
        <dbReference type="EMBL" id="CAJ1387680.1"/>
    </source>
</evidence>
<protein>
    <submittedName>
        <fullName evidence="1">Uncharacterized protein</fullName>
    </submittedName>
</protein>
<keyword evidence="2" id="KW-1185">Reference proteome</keyword>
<dbReference type="EMBL" id="CAUJNA010001557">
    <property type="protein sequence ID" value="CAJ1387680.1"/>
    <property type="molecule type" value="Genomic_DNA"/>
</dbReference>
<proteinExistence type="predicted"/>